<dbReference type="InParanoid" id="G0VC52"/>
<dbReference type="Gene3D" id="3.90.550.10">
    <property type="entry name" value="Spore Coat Polysaccharide Biosynthesis Protein SpsA, Chain A"/>
    <property type="match status" value="1"/>
</dbReference>
<dbReference type="OMA" id="ILPHRVY"/>
<gene>
    <name evidence="2" type="primary">NCAS0C00690</name>
    <name evidence="2" type="ordered locus">NCAS_0C00690</name>
</gene>
<dbReference type="GO" id="GO:0008375">
    <property type="term" value="F:acetylglucosaminyltransferase activity"/>
    <property type="evidence" value="ECO:0007669"/>
    <property type="project" value="EnsemblFungi"/>
</dbReference>
<feature type="transmembrane region" description="Helical" evidence="1">
    <location>
        <begin position="12"/>
        <end position="30"/>
    </location>
</feature>
<dbReference type="KEGG" id="ncs:NCAS_0C00690"/>
<name>G0VC52_NAUCA</name>
<evidence type="ECO:0000313" key="3">
    <source>
        <dbReference type="Proteomes" id="UP000001640"/>
    </source>
</evidence>
<keyword evidence="1" id="KW-0812">Transmembrane</keyword>
<dbReference type="GO" id="GO:0005797">
    <property type="term" value="C:Golgi medial cisterna"/>
    <property type="evidence" value="ECO:0007669"/>
    <property type="project" value="EnsemblFungi"/>
</dbReference>
<sequence>MKIISKRRIRFIIYIVFAVTLVTLLVRGIVQFQLNGEIKYYKHFFKQKRDTLQDIYNPLDIKQIPQEAIDELYATTLEKTEKTGQTIDWSKFAYVNYVTDAAYLCNTLILFEKLKTEYGTKAQLLLLISKDLVDPEQSSNIDLITMLLDKIRSIDNEQIVIKPIDNIVKPQDYTPWNESLTKLLVFNQTEYERIIYLDNDAVLRDNLDELFFIPNYIKFAAPVTYWFLSEKDMEKAYHSLKHDEKVSTNLNTYTKKLLPRIKKNKMIYNHLPMLPPSLYLNSENVAQEIIGSTSSASPLFDFHTGKKSGKVKFASNLMVIKPSQVTFQNILDYALPKVVDKKEKYDMDLINEELYSLKRIIYNQFQLFRKMKNAFKPEVLILPFGRYGLLTGSLRNKNHYSMMANDVLGYKRLTEDGKEIPVLIDETVSQCKYIHFSDYPLGKPWNYASFKEFECTVDEKNAKDLETERRACEVWNGIYETYLETRKICAI</sequence>
<dbReference type="eggNOG" id="KOG1950">
    <property type="taxonomic scope" value="Eukaryota"/>
</dbReference>
<dbReference type="OrthoDB" id="2014201at2759"/>
<keyword evidence="1" id="KW-1133">Transmembrane helix</keyword>
<dbReference type="SUPFAM" id="SSF53448">
    <property type="entry name" value="Nucleotide-diphospho-sugar transferases"/>
    <property type="match status" value="1"/>
</dbReference>
<dbReference type="Proteomes" id="UP000001640">
    <property type="component" value="Chromosome 3"/>
</dbReference>
<dbReference type="STRING" id="1064592.G0VC52"/>
<keyword evidence="1" id="KW-0472">Membrane</keyword>
<reference evidence="2 3" key="1">
    <citation type="journal article" date="2011" name="Proc. Natl. Acad. Sci. U.S.A.">
        <title>Evolutionary erosion of yeast sex chromosomes by mating-type switching accidents.</title>
        <authorList>
            <person name="Gordon J.L."/>
            <person name="Armisen D."/>
            <person name="Proux-Wera E."/>
            <person name="Oheigeartaigh S.S."/>
            <person name="Byrne K.P."/>
            <person name="Wolfe K.H."/>
        </authorList>
    </citation>
    <scope>NUCLEOTIDE SEQUENCE [LARGE SCALE GENOMIC DNA]</scope>
    <source>
        <strain evidence="3">ATCC 76901 / BCRC 22586 / CBS 4309 / NBRC 1992 / NRRL Y-12630</strain>
    </source>
</reference>
<dbReference type="PANTHER" id="PTHR11183">
    <property type="entry name" value="GLYCOGENIN SUBFAMILY MEMBER"/>
    <property type="match status" value="1"/>
</dbReference>
<dbReference type="FunCoup" id="G0VC52">
    <property type="interactions" value="29"/>
</dbReference>
<dbReference type="AlphaFoldDB" id="G0VC52"/>
<dbReference type="InterPro" id="IPR029044">
    <property type="entry name" value="Nucleotide-diphossugar_trans"/>
</dbReference>
<protein>
    <submittedName>
        <fullName evidence="2">Uncharacterized protein</fullName>
    </submittedName>
</protein>
<reference key="2">
    <citation type="submission" date="2011-08" db="EMBL/GenBank/DDBJ databases">
        <title>Genome sequence of Naumovozyma castellii.</title>
        <authorList>
            <person name="Gordon J.L."/>
            <person name="Armisen D."/>
            <person name="Proux-Wera E."/>
            <person name="OhEigeartaigh S.S."/>
            <person name="Byrne K.P."/>
            <person name="Wolfe K.H."/>
        </authorList>
    </citation>
    <scope>NUCLEOTIDE SEQUENCE</scope>
    <source>
        <strain>Type strain:CBS 4309</strain>
    </source>
</reference>
<keyword evidence="3" id="KW-1185">Reference proteome</keyword>
<dbReference type="RefSeq" id="XP_003675428.1">
    <property type="nucleotide sequence ID" value="XM_003675380.1"/>
</dbReference>
<dbReference type="GeneID" id="96902645"/>
<proteinExistence type="predicted"/>
<dbReference type="InterPro" id="IPR050587">
    <property type="entry name" value="GNT1/Glycosyltrans_8"/>
</dbReference>
<dbReference type="EMBL" id="HE576754">
    <property type="protein sequence ID" value="CCC69059.1"/>
    <property type="molecule type" value="Genomic_DNA"/>
</dbReference>
<dbReference type="HOGENOM" id="CLU_034860_1_0_1"/>
<accession>G0VC52</accession>
<evidence type="ECO:0000313" key="2">
    <source>
        <dbReference type="EMBL" id="CCC69059.1"/>
    </source>
</evidence>
<evidence type="ECO:0000256" key="1">
    <source>
        <dbReference type="SAM" id="Phobius"/>
    </source>
</evidence>
<organism evidence="2 3">
    <name type="scientific">Naumovozyma castellii</name>
    <name type="common">Yeast</name>
    <name type="synonym">Saccharomyces castellii</name>
    <dbReference type="NCBI Taxonomy" id="27288"/>
    <lineage>
        <taxon>Eukaryota</taxon>
        <taxon>Fungi</taxon>
        <taxon>Dikarya</taxon>
        <taxon>Ascomycota</taxon>
        <taxon>Saccharomycotina</taxon>
        <taxon>Saccharomycetes</taxon>
        <taxon>Saccharomycetales</taxon>
        <taxon>Saccharomycetaceae</taxon>
        <taxon>Naumovozyma</taxon>
    </lineage>
</organism>
<dbReference type="GO" id="GO:0006487">
    <property type="term" value="P:protein N-linked glycosylation"/>
    <property type="evidence" value="ECO:0007669"/>
    <property type="project" value="EnsemblFungi"/>
</dbReference>